<dbReference type="InterPro" id="IPR015797">
    <property type="entry name" value="NUDIX_hydrolase-like_dom_sf"/>
</dbReference>
<evidence type="ECO:0000259" key="3">
    <source>
        <dbReference type="Pfam" id="PF21906"/>
    </source>
</evidence>
<dbReference type="Gene3D" id="3.90.79.10">
    <property type="entry name" value="Nucleoside Triphosphate Pyrophosphohydrolase"/>
    <property type="match status" value="1"/>
</dbReference>
<dbReference type="EMBL" id="CAFBNC010000120">
    <property type="protein sequence ID" value="CAB4950160.1"/>
    <property type="molecule type" value="Genomic_DNA"/>
</dbReference>
<name>A0A6J7K2C6_9ZZZZ</name>
<dbReference type="InterPro" id="IPR036390">
    <property type="entry name" value="WH_DNA-bd_sf"/>
</dbReference>
<dbReference type="CDD" id="cd18873">
    <property type="entry name" value="NUDIX_NadM_like"/>
    <property type="match status" value="1"/>
</dbReference>
<dbReference type="InterPro" id="IPR054105">
    <property type="entry name" value="WHD_NrtR"/>
</dbReference>
<dbReference type="PANTHER" id="PTHR43736:SF1">
    <property type="entry name" value="DIHYDRONEOPTERIN TRIPHOSPHATE DIPHOSPHATASE"/>
    <property type="match status" value="1"/>
</dbReference>
<evidence type="ECO:0000313" key="4">
    <source>
        <dbReference type="EMBL" id="CAB4324134.1"/>
    </source>
</evidence>
<dbReference type="EMBL" id="CAEMXZ010000106">
    <property type="protein sequence ID" value="CAB4324134.1"/>
    <property type="molecule type" value="Genomic_DNA"/>
</dbReference>
<evidence type="ECO:0000256" key="1">
    <source>
        <dbReference type="SAM" id="MobiDB-lite"/>
    </source>
</evidence>
<protein>
    <submittedName>
        <fullName evidence="5">Unannotated protein</fullName>
    </submittedName>
</protein>
<dbReference type="InterPro" id="IPR000086">
    <property type="entry name" value="NUDIX_hydrolase_dom"/>
</dbReference>
<dbReference type="SUPFAM" id="SSF46785">
    <property type="entry name" value="Winged helix' DNA-binding domain"/>
    <property type="match status" value="1"/>
</dbReference>
<dbReference type="Gene3D" id="1.10.10.10">
    <property type="entry name" value="Winged helix-like DNA-binding domain superfamily/Winged helix DNA-binding domain"/>
    <property type="match status" value="1"/>
</dbReference>
<proteinExistence type="predicted"/>
<evidence type="ECO:0000313" key="5">
    <source>
        <dbReference type="EMBL" id="CAB4950160.1"/>
    </source>
</evidence>
<dbReference type="Pfam" id="PF21906">
    <property type="entry name" value="WHD_NrtR"/>
    <property type="match status" value="1"/>
</dbReference>
<dbReference type="SUPFAM" id="SSF55811">
    <property type="entry name" value="Nudix"/>
    <property type="match status" value="1"/>
</dbReference>
<accession>A0A6J7K2C6</accession>
<feature type="region of interest" description="Disordered" evidence="1">
    <location>
        <begin position="257"/>
        <end position="306"/>
    </location>
</feature>
<sequence>MSDPSSGNFDPLNPPKRAVTVDVIVFTVADGALWAVLTRRGSDPDDPFPGRLCLPGSFVGDDEELLQTAQRVLHDKVGLSIDAERLSRSGVYDLPERDPRMRTISVAFTVLIAEHDHHEFIGLAKRRGDLHLVAQLLEDDAEMLAFDHQRILIEAREHAGVLLEETNAALDLLPPVFTLAQLRGVYDAVWGTELDPGNFIKRVTRIEGFLEQLPLESDRPGEFASAPTAPDAEWVEYRTDSYLKSFAPTELPEEQSFERLSVLRPTASRGRPPRYFTAGGSRSLHPSLRRPGSYFSKPTRPSAPTD</sequence>
<gene>
    <name evidence="4" type="ORF">UFOPK1392_01898</name>
    <name evidence="5" type="ORF">UFOPK3733_01822</name>
</gene>
<feature type="domain" description="NrtR DNA-binding winged helix" evidence="3">
    <location>
        <begin position="170"/>
        <end position="212"/>
    </location>
</feature>
<reference evidence="5" key="1">
    <citation type="submission" date="2020-05" db="EMBL/GenBank/DDBJ databases">
        <authorList>
            <person name="Chiriac C."/>
            <person name="Salcher M."/>
            <person name="Ghai R."/>
            <person name="Kavagutti S V."/>
        </authorList>
    </citation>
    <scope>NUCLEOTIDE SEQUENCE</scope>
</reference>
<organism evidence="5">
    <name type="scientific">freshwater metagenome</name>
    <dbReference type="NCBI Taxonomy" id="449393"/>
    <lineage>
        <taxon>unclassified sequences</taxon>
        <taxon>metagenomes</taxon>
        <taxon>ecological metagenomes</taxon>
    </lineage>
</organism>
<dbReference type="AlphaFoldDB" id="A0A6J7K2C6"/>
<dbReference type="Pfam" id="PF00293">
    <property type="entry name" value="NUDIX"/>
    <property type="match status" value="1"/>
</dbReference>
<dbReference type="PANTHER" id="PTHR43736">
    <property type="entry name" value="ADP-RIBOSE PYROPHOSPHATASE"/>
    <property type="match status" value="1"/>
</dbReference>
<feature type="domain" description="Nudix hydrolase" evidence="2">
    <location>
        <begin position="17"/>
        <end position="113"/>
    </location>
</feature>
<evidence type="ECO:0000259" key="2">
    <source>
        <dbReference type="Pfam" id="PF00293"/>
    </source>
</evidence>
<dbReference type="InterPro" id="IPR036388">
    <property type="entry name" value="WH-like_DNA-bd_sf"/>
</dbReference>